<dbReference type="RefSeq" id="XP_033361963.1">
    <property type="nucleotide sequence ID" value="XM_033506072.1"/>
</dbReference>
<dbReference type="GO" id="GO:0004984">
    <property type="term" value="F:olfactory receptor activity"/>
    <property type="evidence" value="ECO:0007669"/>
    <property type="project" value="InterPro"/>
</dbReference>
<dbReference type="Pfam" id="PF02949">
    <property type="entry name" value="7tm_6"/>
    <property type="match status" value="1"/>
</dbReference>
<feature type="transmembrane region" description="Helical" evidence="10">
    <location>
        <begin position="144"/>
        <end position="165"/>
    </location>
</feature>
<dbReference type="Proteomes" id="UP000504631">
    <property type="component" value="Unplaced"/>
</dbReference>
<evidence type="ECO:0000256" key="6">
    <source>
        <dbReference type="ARBA" id="ARBA00022989"/>
    </source>
</evidence>
<dbReference type="InterPro" id="IPR004117">
    <property type="entry name" value="7tm6_olfct_rcpt"/>
</dbReference>
<feature type="transmembrane region" description="Helical" evidence="10">
    <location>
        <begin position="325"/>
        <end position="344"/>
    </location>
</feature>
<evidence type="ECO:0000256" key="3">
    <source>
        <dbReference type="ARBA" id="ARBA00022606"/>
    </source>
</evidence>
<dbReference type="GeneID" id="117240172"/>
<name>A0A6J3L8K4_9HYME</name>
<keyword evidence="9 10" id="KW-0807">Transducer</keyword>
<keyword evidence="2" id="KW-1003">Cell membrane</keyword>
<evidence type="ECO:0000313" key="12">
    <source>
        <dbReference type="RefSeq" id="XP_033361963.1"/>
    </source>
</evidence>
<evidence type="ECO:0000256" key="7">
    <source>
        <dbReference type="ARBA" id="ARBA00023136"/>
    </source>
</evidence>
<evidence type="ECO:0000256" key="1">
    <source>
        <dbReference type="ARBA" id="ARBA00004651"/>
    </source>
</evidence>
<evidence type="ECO:0000256" key="9">
    <source>
        <dbReference type="ARBA" id="ARBA00023224"/>
    </source>
</evidence>
<keyword evidence="11" id="KW-1185">Reference proteome</keyword>
<comment type="similarity">
    <text evidence="10">Belongs to the insect chemoreceptor superfamily. Heteromeric odorant receptor channel (TC 1.A.69) family.</text>
</comment>
<evidence type="ECO:0000256" key="4">
    <source>
        <dbReference type="ARBA" id="ARBA00022692"/>
    </source>
</evidence>
<reference evidence="12" key="1">
    <citation type="submission" date="2025-08" db="UniProtKB">
        <authorList>
            <consortium name="RefSeq"/>
        </authorList>
    </citation>
    <scope>IDENTIFICATION</scope>
    <source>
        <tissue evidence="12">Muscle</tissue>
    </source>
</reference>
<evidence type="ECO:0000256" key="5">
    <source>
        <dbReference type="ARBA" id="ARBA00022725"/>
    </source>
</evidence>
<keyword evidence="6 10" id="KW-1133">Transmembrane helix</keyword>
<evidence type="ECO:0000256" key="8">
    <source>
        <dbReference type="ARBA" id="ARBA00023170"/>
    </source>
</evidence>
<comment type="subcellular location">
    <subcellularLocation>
        <location evidence="1 10">Cell membrane</location>
        <topology evidence="1 10">Multi-pass membrane protein</topology>
    </subcellularLocation>
</comment>
<proteinExistence type="inferred from homology"/>
<dbReference type="KEGG" id="bvk:117240172"/>
<sequence length="427" mass="49455">MDKDSEKTKVSPTPACLKLENEASYTKDFALLMTSFLMKIVGLWLTKNKEEERTRQLTLMYTVVAILFGVWVQFRDFYYSWPNFGDCAYTACNILCLIMVLLKLSVVFIHKKEFIELLVYTHKNFWHTNYSYNELLLLQNCRKISIVCISLINVCAQGTVFGYVLTPIVENIGRNYSNRVLPFRMWLDLPLSVTPYYEILFVLQVLSLYHVGICYICFDNLLCLINLHAATQFRILQYRLLYLGETIEKQPNEHAIKETLPSNYLKNYHTVFKCCVREHQDRINYCQRLNNIFTYIVLGHIVVFSLLLCLVGFQVLMANSPPTRRLIFVFHIVGSSSQLLLFTYSCDTLIRESTNIGTAVYSGPWTHLTMDKIGKLLRKDLTMIILRSSKPCCLTASGFFPVSLETCTKVLSTAMSYFTLMRQSFTN</sequence>
<keyword evidence="8 10" id="KW-0675">Receptor</keyword>
<feature type="transmembrane region" description="Helical" evidence="10">
    <location>
        <begin position="196"/>
        <end position="218"/>
    </location>
</feature>
<evidence type="ECO:0000256" key="10">
    <source>
        <dbReference type="RuleBase" id="RU351113"/>
    </source>
</evidence>
<dbReference type="GO" id="GO:0007165">
    <property type="term" value="P:signal transduction"/>
    <property type="evidence" value="ECO:0007669"/>
    <property type="project" value="UniProtKB-KW"/>
</dbReference>
<keyword evidence="7 10" id="KW-0472">Membrane</keyword>
<dbReference type="PANTHER" id="PTHR21137">
    <property type="entry name" value="ODORANT RECEPTOR"/>
    <property type="match status" value="1"/>
</dbReference>
<organism evidence="11 12">
    <name type="scientific">Bombus vosnesenskii</name>
    <dbReference type="NCBI Taxonomy" id="207650"/>
    <lineage>
        <taxon>Eukaryota</taxon>
        <taxon>Metazoa</taxon>
        <taxon>Ecdysozoa</taxon>
        <taxon>Arthropoda</taxon>
        <taxon>Hexapoda</taxon>
        <taxon>Insecta</taxon>
        <taxon>Pterygota</taxon>
        <taxon>Neoptera</taxon>
        <taxon>Endopterygota</taxon>
        <taxon>Hymenoptera</taxon>
        <taxon>Apocrita</taxon>
        <taxon>Aculeata</taxon>
        <taxon>Apoidea</taxon>
        <taxon>Anthophila</taxon>
        <taxon>Apidae</taxon>
        <taxon>Bombus</taxon>
        <taxon>Pyrobombus</taxon>
    </lineage>
</organism>
<feature type="transmembrane region" description="Helical" evidence="10">
    <location>
        <begin position="88"/>
        <end position="109"/>
    </location>
</feature>
<gene>
    <name evidence="12" type="primary">LOC117240172</name>
</gene>
<dbReference type="GO" id="GO:0005886">
    <property type="term" value="C:plasma membrane"/>
    <property type="evidence" value="ECO:0007669"/>
    <property type="project" value="UniProtKB-SubCell"/>
</dbReference>
<feature type="transmembrane region" description="Helical" evidence="10">
    <location>
        <begin position="292"/>
        <end position="313"/>
    </location>
</feature>
<evidence type="ECO:0000313" key="11">
    <source>
        <dbReference type="Proteomes" id="UP000504631"/>
    </source>
</evidence>
<comment type="caution">
    <text evidence="10">Lacks conserved residue(s) required for the propagation of feature annotation.</text>
</comment>
<dbReference type="AlphaFoldDB" id="A0A6J3L8K4"/>
<evidence type="ECO:0000256" key="2">
    <source>
        <dbReference type="ARBA" id="ARBA00022475"/>
    </source>
</evidence>
<keyword evidence="4 10" id="KW-0812">Transmembrane</keyword>
<feature type="transmembrane region" description="Helical" evidence="10">
    <location>
        <begin position="57"/>
        <end position="74"/>
    </location>
</feature>
<dbReference type="GO" id="GO:0005549">
    <property type="term" value="F:odorant binding"/>
    <property type="evidence" value="ECO:0007669"/>
    <property type="project" value="InterPro"/>
</dbReference>
<keyword evidence="3 10" id="KW-0716">Sensory transduction</keyword>
<keyword evidence="5 10" id="KW-0552">Olfaction</keyword>
<accession>A0A6J3L8K4</accession>
<protein>
    <recommendedName>
        <fullName evidence="10">Odorant receptor</fullName>
    </recommendedName>
</protein>
<dbReference type="PANTHER" id="PTHR21137:SF3">
    <property type="entry name" value="ODORANT RECEPTOR 30A-RELATED"/>
    <property type="match status" value="1"/>
</dbReference>